<protein>
    <submittedName>
        <fullName evidence="2">Uncharacterized protein</fullName>
    </submittedName>
</protein>
<keyword evidence="1" id="KW-0472">Membrane</keyword>
<dbReference type="EMBL" id="PCSW01000084">
    <property type="protein sequence ID" value="PIP57507.1"/>
    <property type="molecule type" value="Genomic_DNA"/>
</dbReference>
<name>A0A2H0BIM1_9BACT</name>
<comment type="caution">
    <text evidence="2">The sequence shown here is derived from an EMBL/GenBank/DDBJ whole genome shotgun (WGS) entry which is preliminary data.</text>
</comment>
<dbReference type="Proteomes" id="UP000229847">
    <property type="component" value="Unassembled WGS sequence"/>
</dbReference>
<dbReference type="AlphaFoldDB" id="A0A2H0BIM1"/>
<keyword evidence="1" id="KW-1133">Transmembrane helix</keyword>
<proteinExistence type="predicted"/>
<organism evidence="2 3">
    <name type="scientific">Candidatus Woesebacteria bacterium CG22_combo_CG10-13_8_21_14_all_39_10</name>
    <dbReference type="NCBI Taxonomy" id="1975059"/>
    <lineage>
        <taxon>Bacteria</taxon>
        <taxon>Candidatus Woeseibacteriota</taxon>
    </lineage>
</organism>
<sequence>MEKKTFTKKFLYLLLISLSLIATIFIITKIYKKSLVSHKTPTSPPLNNQASYQKIVPGVSSKSDVISLLGTPLLEEENTIEYKSSSPNFNHQITLDQEKVSFVKEVVTLKEKDTKKAQSIIKVYGVPKKMLFGPDAAAGFYLFVYPENGIAYVGHPESGMLLEIWYFPPTNMEGFVDKYAQGYSETRQIIQ</sequence>
<evidence type="ECO:0000313" key="3">
    <source>
        <dbReference type="Proteomes" id="UP000229847"/>
    </source>
</evidence>
<evidence type="ECO:0000256" key="1">
    <source>
        <dbReference type="SAM" id="Phobius"/>
    </source>
</evidence>
<gene>
    <name evidence="2" type="ORF">COX03_02765</name>
</gene>
<feature type="transmembrane region" description="Helical" evidence="1">
    <location>
        <begin position="12"/>
        <end position="31"/>
    </location>
</feature>
<evidence type="ECO:0000313" key="2">
    <source>
        <dbReference type="EMBL" id="PIP57507.1"/>
    </source>
</evidence>
<reference evidence="2 3" key="1">
    <citation type="submission" date="2017-09" db="EMBL/GenBank/DDBJ databases">
        <title>Depth-based differentiation of microbial function through sediment-hosted aquifers and enrichment of novel symbionts in the deep terrestrial subsurface.</title>
        <authorList>
            <person name="Probst A.J."/>
            <person name="Ladd B."/>
            <person name="Jarett J.K."/>
            <person name="Geller-Mcgrath D.E."/>
            <person name="Sieber C.M."/>
            <person name="Emerson J.B."/>
            <person name="Anantharaman K."/>
            <person name="Thomas B.C."/>
            <person name="Malmstrom R."/>
            <person name="Stieglmeier M."/>
            <person name="Klingl A."/>
            <person name="Woyke T."/>
            <person name="Ryan C.M."/>
            <person name="Banfield J.F."/>
        </authorList>
    </citation>
    <scope>NUCLEOTIDE SEQUENCE [LARGE SCALE GENOMIC DNA]</scope>
    <source>
        <strain evidence="2">CG22_combo_CG10-13_8_21_14_all_39_10</strain>
    </source>
</reference>
<accession>A0A2H0BIM1</accession>
<keyword evidence="1" id="KW-0812">Transmembrane</keyword>